<reference evidence="1 2" key="1">
    <citation type="submission" date="2016-10" db="EMBL/GenBank/DDBJ databases">
        <authorList>
            <person name="de Groot N.N."/>
        </authorList>
    </citation>
    <scope>NUCLEOTIDE SEQUENCE [LARGE SCALE GENOMIC DNA]</scope>
    <source>
        <strain evidence="1 2">LMG 27731</strain>
    </source>
</reference>
<evidence type="ECO:0000313" key="2">
    <source>
        <dbReference type="Proteomes" id="UP000198844"/>
    </source>
</evidence>
<gene>
    <name evidence="1" type="ORF">SAMN05192563_10193</name>
</gene>
<organism evidence="1 2">
    <name type="scientific">Paraburkholderia aspalathi</name>
    <dbReference type="NCBI Taxonomy" id="1324617"/>
    <lineage>
        <taxon>Bacteria</taxon>
        <taxon>Pseudomonadati</taxon>
        <taxon>Pseudomonadota</taxon>
        <taxon>Betaproteobacteria</taxon>
        <taxon>Burkholderiales</taxon>
        <taxon>Burkholderiaceae</taxon>
        <taxon>Paraburkholderia</taxon>
    </lineage>
</organism>
<evidence type="ECO:0000313" key="1">
    <source>
        <dbReference type="EMBL" id="SFU22710.1"/>
    </source>
</evidence>
<sequence length="101" mass="11081">MASGLQIWNASGQIMLDTSDRFGRIKGTVQIRGQAGSMACDLSDGVPWWSFQPDFLFAHISNQTPPPIVTIDSSGISWTYSSTAGMNYPNPITGWIFFGLY</sequence>
<dbReference type="Proteomes" id="UP000198844">
    <property type="component" value="Unassembled WGS sequence"/>
</dbReference>
<proteinExistence type="predicted"/>
<name>A0A1I7EFJ9_9BURK</name>
<accession>A0A1I7EFJ9</accession>
<dbReference type="AlphaFoldDB" id="A0A1I7EFJ9"/>
<dbReference type="EMBL" id="FPBH01000019">
    <property type="protein sequence ID" value="SFU22710.1"/>
    <property type="molecule type" value="Genomic_DNA"/>
</dbReference>
<protein>
    <submittedName>
        <fullName evidence="1">Uncharacterized protein</fullName>
    </submittedName>
</protein>